<dbReference type="AlphaFoldDB" id="A0A511AES5"/>
<dbReference type="PROSITE" id="PS51354">
    <property type="entry name" value="GLUTAREDOXIN_2"/>
    <property type="match status" value="1"/>
</dbReference>
<dbReference type="SUPFAM" id="SSF52833">
    <property type="entry name" value="Thioredoxin-like"/>
    <property type="match status" value="1"/>
</dbReference>
<evidence type="ECO:0000313" key="3">
    <source>
        <dbReference type="Proteomes" id="UP000321225"/>
    </source>
</evidence>
<comment type="caution">
    <text evidence="2">The sequence shown here is derived from an EMBL/GenBank/DDBJ whole genome shotgun (WGS) entry which is preliminary data.</text>
</comment>
<dbReference type="OrthoDB" id="8545217at2"/>
<feature type="domain" description="Glutaredoxin" evidence="1">
    <location>
        <begin position="4"/>
        <end position="63"/>
    </location>
</feature>
<organism evidence="2 3">
    <name type="scientific">Microbacterium aerolatum</name>
    <dbReference type="NCBI Taxonomy" id="153731"/>
    <lineage>
        <taxon>Bacteria</taxon>
        <taxon>Bacillati</taxon>
        <taxon>Actinomycetota</taxon>
        <taxon>Actinomycetes</taxon>
        <taxon>Micrococcales</taxon>
        <taxon>Microbacteriaceae</taxon>
        <taxon>Microbacterium</taxon>
    </lineage>
</organism>
<sequence length="84" mass="9378">MTQVTVYSTGPTCQRCRLTCERLDALGIRYDLVDIHDEHNAAVRRFLVDELGYREAPIVQAGDSRWAGFRPDLIDGVARGLGIS</sequence>
<dbReference type="CDD" id="cd02976">
    <property type="entry name" value="NrdH"/>
    <property type="match status" value="1"/>
</dbReference>
<accession>A0A511AES5</accession>
<proteinExistence type="predicted"/>
<evidence type="ECO:0000259" key="1">
    <source>
        <dbReference type="Pfam" id="PF00462"/>
    </source>
</evidence>
<dbReference type="InterPro" id="IPR036249">
    <property type="entry name" value="Thioredoxin-like_sf"/>
</dbReference>
<evidence type="ECO:0000313" key="2">
    <source>
        <dbReference type="EMBL" id="GEK86665.1"/>
    </source>
</evidence>
<protein>
    <submittedName>
        <fullName evidence="2">Glutaredoxin-like protein NrdH</fullName>
    </submittedName>
</protein>
<name>A0A511AES5_9MICO</name>
<reference evidence="2 3" key="1">
    <citation type="submission" date="2019-07" db="EMBL/GenBank/DDBJ databases">
        <title>Whole genome shotgun sequence of Microbacterium aerolatum NBRC 103071.</title>
        <authorList>
            <person name="Hosoyama A."/>
            <person name="Uohara A."/>
            <person name="Ohji S."/>
            <person name="Ichikawa N."/>
        </authorList>
    </citation>
    <scope>NUCLEOTIDE SEQUENCE [LARGE SCALE GENOMIC DNA]</scope>
    <source>
        <strain evidence="2 3">NBRC 103071</strain>
    </source>
</reference>
<dbReference type="Pfam" id="PF00462">
    <property type="entry name" value="Glutaredoxin"/>
    <property type="match status" value="1"/>
</dbReference>
<dbReference type="InterPro" id="IPR002109">
    <property type="entry name" value="Glutaredoxin"/>
</dbReference>
<dbReference type="RefSeq" id="WP_147039262.1">
    <property type="nucleotide sequence ID" value="NZ_BJUW01000007.1"/>
</dbReference>
<dbReference type="Proteomes" id="UP000321225">
    <property type="component" value="Unassembled WGS sequence"/>
</dbReference>
<dbReference type="EMBL" id="BJUW01000007">
    <property type="protein sequence ID" value="GEK86665.1"/>
    <property type="molecule type" value="Genomic_DNA"/>
</dbReference>
<keyword evidence="3" id="KW-1185">Reference proteome</keyword>
<gene>
    <name evidence="2" type="ORF">MAE01_18410</name>
</gene>
<dbReference type="Gene3D" id="3.40.30.10">
    <property type="entry name" value="Glutaredoxin"/>
    <property type="match status" value="1"/>
</dbReference>